<dbReference type="RefSeq" id="WP_061918822.1">
    <property type="nucleotide sequence ID" value="NZ_JBEYBH010000001.1"/>
</dbReference>
<accession>A0A124I4T2</accession>
<proteinExistence type="predicted"/>
<dbReference type="Gene3D" id="1.10.287.1060">
    <property type="entry name" value="ESAT-6-like"/>
    <property type="match status" value="1"/>
</dbReference>
<evidence type="ECO:0000313" key="3">
    <source>
        <dbReference type="Proteomes" id="UP000053024"/>
    </source>
</evidence>
<reference evidence="2 3" key="1">
    <citation type="submission" date="2015-10" db="EMBL/GenBank/DDBJ databases">
        <title>Draft genome sequence of Streptomyces bungoensis DSM 41781, type strain for the species Streptomyces bungoensis.</title>
        <authorList>
            <person name="Ruckert C."/>
            <person name="Winkler A."/>
            <person name="Kalinowski J."/>
            <person name="Kampfer P."/>
            <person name="Glaeser S."/>
        </authorList>
    </citation>
    <scope>NUCLEOTIDE SEQUENCE [LARGE SCALE GENOMIC DNA]</scope>
    <source>
        <strain evidence="2 3">DSM 41781</strain>
    </source>
</reference>
<comment type="caution">
    <text evidence="2">The sequence shown here is derived from an EMBL/GenBank/DDBJ whole genome shotgun (WGS) entry which is preliminary data.</text>
</comment>
<dbReference type="AlphaFoldDB" id="A0A124I4T2"/>
<dbReference type="Proteomes" id="UP000053024">
    <property type="component" value="Unassembled WGS sequence"/>
</dbReference>
<evidence type="ECO:0000256" key="1">
    <source>
        <dbReference type="SAM" id="MobiDB-lite"/>
    </source>
</evidence>
<evidence type="ECO:0000313" key="2">
    <source>
        <dbReference type="EMBL" id="KUN87719.1"/>
    </source>
</evidence>
<protein>
    <recommendedName>
        <fullName evidence="4">ESX-1 secretion-associated protein</fullName>
    </recommendedName>
</protein>
<dbReference type="EMBL" id="LMWX01000013">
    <property type="protein sequence ID" value="KUN87719.1"/>
    <property type="molecule type" value="Genomic_DNA"/>
</dbReference>
<dbReference type="STRING" id="285568.AQJ66_08750"/>
<keyword evidence="3" id="KW-1185">Reference proteome</keyword>
<organism evidence="2 3">
    <name type="scientific">Streptomyces bungoensis</name>
    <dbReference type="NCBI Taxonomy" id="285568"/>
    <lineage>
        <taxon>Bacteria</taxon>
        <taxon>Bacillati</taxon>
        <taxon>Actinomycetota</taxon>
        <taxon>Actinomycetes</taxon>
        <taxon>Kitasatosporales</taxon>
        <taxon>Streptomycetaceae</taxon>
        <taxon>Streptomyces</taxon>
    </lineage>
</organism>
<sequence length="125" mass="12624">MGASSDGYTVRSGMSGQAKELDAAGDDAGKIREAIQPGMCYVDDVLGGPEAAAAFNAYAAAWEAEAKALESALHELADKVRLSKSAYHGSDSLVGTSAHGVAVGESHLTGTRPAQAGRPSALAGY</sequence>
<evidence type="ECO:0008006" key="4">
    <source>
        <dbReference type="Google" id="ProtNLM"/>
    </source>
</evidence>
<name>A0A124I4T2_9ACTN</name>
<gene>
    <name evidence="2" type="ORF">AQJ66_08750</name>
</gene>
<dbReference type="OrthoDB" id="4236659at2"/>
<feature type="region of interest" description="Disordered" evidence="1">
    <location>
        <begin position="104"/>
        <end position="125"/>
    </location>
</feature>
<feature type="region of interest" description="Disordered" evidence="1">
    <location>
        <begin position="1"/>
        <end position="26"/>
    </location>
</feature>